<evidence type="ECO:0000313" key="3">
    <source>
        <dbReference type="EMBL" id="THG41981.1"/>
    </source>
</evidence>
<gene>
    <name evidence="3" type="ORF">E5988_00460</name>
</gene>
<feature type="signal peptide" evidence="1">
    <location>
        <begin position="1"/>
        <end position="28"/>
    </location>
</feature>
<dbReference type="Gene3D" id="3.40.710.10">
    <property type="entry name" value="DD-peptidase/beta-lactamase superfamily"/>
    <property type="match status" value="1"/>
</dbReference>
<dbReference type="Proteomes" id="UP000308038">
    <property type="component" value="Unassembled WGS sequence"/>
</dbReference>
<evidence type="ECO:0000256" key="1">
    <source>
        <dbReference type="SAM" id="SignalP"/>
    </source>
</evidence>
<organism evidence="3 4">
    <name type="scientific">Sphingomonas olei</name>
    <dbReference type="NCBI Taxonomy" id="1886787"/>
    <lineage>
        <taxon>Bacteria</taxon>
        <taxon>Pseudomonadati</taxon>
        <taxon>Pseudomonadota</taxon>
        <taxon>Alphaproteobacteria</taxon>
        <taxon>Sphingomonadales</taxon>
        <taxon>Sphingomonadaceae</taxon>
        <taxon>Sphingomonas</taxon>
    </lineage>
</organism>
<dbReference type="SUPFAM" id="SSF56601">
    <property type="entry name" value="beta-lactamase/transpeptidase-like"/>
    <property type="match status" value="1"/>
</dbReference>
<feature type="chain" id="PRO_5046681743" evidence="1">
    <location>
        <begin position="29"/>
        <end position="368"/>
    </location>
</feature>
<keyword evidence="1" id="KW-0732">Signal</keyword>
<protein>
    <submittedName>
        <fullName evidence="3">Beta-lactamase family protein</fullName>
    </submittedName>
</protein>
<dbReference type="InterPro" id="IPR012338">
    <property type="entry name" value="Beta-lactam/transpept-like"/>
</dbReference>
<dbReference type="Pfam" id="PF00144">
    <property type="entry name" value="Beta-lactamase"/>
    <property type="match status" value="1"/>
</dbReference>
<sequence length="368" mass="39054">MFRKIALACTAMLTVAAKPLPAPPEALAAIGARIDAECAEGRFSGVVIIRIRGREALQRSCGMADIVNQVAVTRYTRFKIYSVSKYITALTVMALVENGALSLDQPITTYIADAPAEWSGVTLRMLLNHTSGIDDLTLPLLYHYRSDHPAAMRDLFAALTPGERALKSAPGIARRYNNFGFELLADAAARATGTPFASLVEQMVFRPAGMRSASIEPPLIEAGHLVPVSEPGLANGYNGERGALSEAVNWAFVQLGAGAVRASAADFIALDAALRQGKIIGPAMQAEMIRNPVAPPDGKAGAAFGLGVAIQSPRGTAMIGHTGGTNGYITDFQRFPDEDAMMIVLSNRGTTRTAWMYDHVAAALIAAR</sequence>
<feature type="domain" description="Beta-lactamase-related" evidence="2">
    <location>
        <begin position="39"/>
        <end position="365"/>
    </location>
</feature>
<dbReference type="InterPro" id="IPR050789">
    <property type="entry name" value="Diverse_Enzym_Activities"/>
</dbReference>
<reference evidence="3 4" key="1">
    <citation type="submission" date="2019-04" db="EMBL/GenBank/DDBJ databases">
        <title>Microbes associate with the intestines of laboratory mice.</title>
        <authorList>
            <person name="Navarre W."/>
            <person name="Wong E."/>
            <person name="Huang K.C."/>
            <person name="Tropini C."/>
            <person name="Ng K."/>
            <person name="Yu B."/>
        </authorList>
    </citation>
    <scope>NUCLEOTIDE SEQUENCE [LARGE SCALE GENOMIC DNA]</scope>
    <source>
        <strain evidence="3 4">NM83_B4-11</strain>
    </source>
</reference>
<accession>A0ABY2QL62</accession>
<dbReference type="InterPro" id="IPR001466">
    <property type="entry name" value="Beta-lactam-related"/>
</dbReference>
<dbReference type="EMBL" id="SSTI01000001">
    <property type="protein sequence ID" value="THG41981.1"/>
    <property type="molecule type" value="Genomic_DNA"/>
</dbReference>
<dbReference type="PANTHER" id="PTHR43283:SF18">
    <property type="match status" value="1"/>
</dbReference>
<name>A0ABY2QL62_9SPHN</name>
<comment type="caution">
    <text evidence="3">The sequence shown here is derived from an EMBL/GenBank/DDBJ whole genome shotgun (WGS) entry which is preliminary data.</text>
</comment>
<dbReference type="RefSeq" id="WP_136450394.1">
    <property type="nucleotide sequence ID" value="NZ_SSTI01000001.1"/>
</dbReference>
<keyword evidence="4" id="KW-1185">Reference proteome</keyword>
<evidence type="ECO:0000313" key="4">
    <source>
        <dbReference type="Proteomes" id="UP000308038"/>
    </source>
</evidence>
<dbReference type="PANTHER" id="PTHR43283">
    <property type="entry name" value="BETA-LACTAMASE-RELATED"/>
    <property type="match status" value="1"/>
</dbReference>
<evidence type="ECO:0000259" key="2">
    <source>
        <dbReference type="Pfam" id="PF00144"/>
    </source>
</evidence>
<proteinExistence type="predicted"/>